<keyword evidence="6" id="KW-0137">Centromere</keyword>
<dbReference type="Pfam" id="PF07778">
    <property type="entry name" value="CENP-I"/>
    <property type="match status" value="1"/>
</dbReference>
<dbReference type="InterPro" id="IPR012485">
    <property type="entry name" value="CENP-I"/>
</dbReference>
<name>A0AAV9XI84_9PEZI</name>
<proteinExistence type="inferred from homology"/>
<sequence length="747" mass="85082">MASSPLAAFASRNEAAGPRQITADDIPRKLDQLSKAASTRNAYTKETVEHLVDQFSSYANFHGLSHVHLESLLRILTLSKTYLDGPKTKALVKSLVPQGKIRPSTVIHLIGALGEGEHKAEYATQGLLLRWLVMVYDFLEGYSVLQQLYSVIFNFLYTANLRAHACHLLALCTRRKDVKPFRIQALMKLHEDHSDETGVVGLLQIYQSFYPDVILRGSRRRSVFKIWDPIWLQNATLVRSRQEDAAKTEYSAHDPHRRRSTRVLTKSKRGIVPVLHTFEASETSVTLEEIDSIKGLVDNLQKLELPSQVGAVYHDDLFRNFVLLKGSDEIMSRLESWTSAALLEELDVEQTSGSPSERLEVFLGQILDYVSMEKSLLASVHDFLREYIESWNGKWHRDQILGILSCVQFSHLQDLQNEFFTKLETLLMNDSAEDVSALIRFHTSYLRNVVTRYNNSQNQAQEADIRGAVRQYVLYVDRINSEAIINFQSKSNVISILHTALEFYNVVVRASIQQPIFEIVYPSDTVVYSSVFLGDAVSFSVLCGILAVYKQAFLDHTELRSKDPRLAKYGEPDRAYVDHFNGFLMDISNFFWRARCFSRDPTKDMNANGCLMREDFVAQMNNAANARELLLGYIFGVTHSATFSRFNNDCLTFLQDRYEEVENIDNADIVRHKGPVTSKSLQGLAGDGGYRIEYRVFKMASLEYLRRSGFEGVYSLIYSTMKKLREEAGKHNVAAMFEGLEQWHSGD</sequence>
<dbReference type="PANTHER" id="PTHR48208">
    <property type="entry name" value="CENTROMERE PROTEIN I"/>
    <property type="match status" value="1"/>
</dbReference>
<keyword evidence="4" id="KW-0158">Chromosome</keyword>
<dbReference type="Proteomes" id="UP001365542">
    <property type="component" value="Unassembled WGS sequence"/>
</dbReference>
<evidence type="ECO:0008006" key="9">
    <source>
        <dbReference type="Google" id="ProtNLM"/>
    </source>
</evidence>
<comment type="subcellular location">
    <subcellularLocation>
        <location evidence="2">Chromosome</location>
        <location evidence="2">Centromere</location>
    </subcellularLocation>
    <subcellularLocation>
        <location evidence="1">Nucleus</location>
    </subcellularLocation>
</comment>
<evidence type="ECO:0000256" key="3">
    <source>
        <dbReference type="ARBA" id="ARBA00005470"/>
    </source>
</evidence>
<reference evidence="7 8" key="1">
    <citation type="submission" date="2019-10" db="EMBL/GenBank/DDBJ databases">
        <authorList>
            <person name="Palmer J.M."/>
        </authorList>
    </citation>
    <scope>NUCLEOTIDE SEQUENCE [LARGE SCALE GENOMIC DNA]</scope>
    <source>
        <strain evidence="7 8">TWF694</strain>
    </source>
</reference>
<gene>
    <name evidence="7" type="ORF">TWF694_007584</name>
</gene>
<dbReference type="GO" id="GO:0034080">
    <property type="term" value="P:CENP-A containing chromatin assembly"/>
    <property type="evidence" value="ECO:0007669"/>
    <property type="project" value="TreeGrafter"/>
</dbReference>
<keyword evidence="8" id="KW-1185">Reference proteome</keyword>
<evidence type="ECO:0000256" key="5">
    <source>
        <dbReference type="ARBA" id="ARBA00023242"/>
    </source>
</evidence>
<evidence type="ECO:0000256" key="2">
    <source>
        <dbReference type="ARBA" id="ARBA00004584"/>
    </source>
</evidence>
<comment type="similarity">
    <text evidence="3">Belongs to the CENP-I/CTF3 family.</text>
</comment>
<dbReference type="CDD" id="cd22647">
    <property type="entry name" value="CTF3_NTD_HEAT"/>
    <property type="match status" value="1"/>
</dbReference>
<evidence type="ECO:0000313" key="7">
    <source>
        <dbReference type="EMBL" id="KAK6541802.1"/>
    </source>
</evidence>
<dbReference type="GO" id="GO:0000070">
    <property type="term" value="P:mitotic sister chromatid segregation"/>
    <property type="evidence" value="ECO:0007669"/>
    <property type="project" value="TreeGrafter"/>
</dbReference>
<evidence type="ECO:0000256" key="6">
    <source>
        <dbReference type="ARBA" id="ARBA00023328"/>
    </source>
</evidence>
<dbReference type="GO" id="GO:0000939">
    <property type="term" value="C:inner kinetochore"/>
    <property type="evidence" value="ECO:0007669"/>
    <property type="project" value="TreeGrafter"/>
</dbReference>
<dbReference type="PANTHER" id="PTHR48208:SF2">
    <property type="entry name" value="CENTROMERE PROTEIN I"/>
    <property type="match status" value="1"/>
</dbReference>
<comment type="caution">
    <text evidence="7">The sequence shown here is derived from an EMBL/GenBank/DDBJ whole genome shotgun (WGS) entry which is preliminary data.</text>
</comment>
<protein>
    <recommendedName>
        <fullName evidence="9">Mis6 domain-containing protein</fullName>
    </recommendedName>
</protein>
<dbReference type="GO" id="GO:0005634">
    <property type="term" value="C:nucleus"/>
    <property type="evidence" value="ECO:0007669"/>
    <property type="project" value="UniProtKB-SubCell"/>
</dbReference>
<evidence type="ECO:0000256" key="1">
    <source>
        <dbReference type="ARBA" id="ARBA00004123"/>
    </source>
</evidence>
<evidence type="ECO:0000256" key="4">
    <source>
        <dbReference type="ARBA" id="ARBA00022454"/>
    </source>
</evidence>
<organism evidence="7 8">
    <name type="scientific">Orbilia ellipsospora</name>
    <dbReference type="NCBI Taxonomy" id="2528407"/>
    <lineage>
        <taxon>Eukaryota</taxon>
        <taxon>Fungi</taxon>
        <taxon>Dikarya</taxon>
        <taxon>Ascomycota</taxon>
        <taxon>Pezizomycotina</taxon>
        <taxon>Orbiliomycetes</taxon>
        <taxon>Orbiliales</taxon>
        <taxon>Orbiliaceae</taxon>
        <taxon>Orbilia</taxon>
    </lineage>
</organism>
<keyword evidence="5" id="KW-0539">Nucleus</keyword>
<accession>A0AAV9XI84</accession>
<dbReference type="EMBL" id="JAVHJO010000003">
    <property type="protein sequence ID" value="KAK6541802.1"/>
    <property type="molecule type" value="Genomic_DNA"/>
</dbReference>
<dbReference type="AlphaFoldDB" id="A0AAV9XI84"/>
<evidence type="ECO:0000313" key="8">
    <source>
        <dbReference type="Proteomes" id="UP001365542"/>
    </source>
</evidence>